<dbReference type="RefSeq" id="XP_016248746.1">
    <property type="nucleotide sequence ID" value="XM_016395327.1"/>
</dbReference>
<name>A0A0D2CE85_9EURO</name>
<dbReference type="InterPro" id="IPR001138">
    <property type="entry name" value="Zn2Cys6_DnaBD"/>
</dbReference>
<dbReference type="STRING" id="569365.A0A0D2CE85"/>
<evidence type="ECO:0000256" key="4">
    <source>
        <dbReference type="ARBA" id="ARBA00023163"/>
    </source>
</evidence>
<proteinExistence type="predicted"/>
<dbReference type="CDD" id="cd00067">
    <property type="entry name" value="GAL4"/>
    <property type="match status" value="1"/>
</dbReference>
<evidence type="ECO:0000259" key="7">
    <source>
        <dbReference type="PROSITE" id="PS50048"/>
    </source>
</evidence>
<keyword evidence="4" id="KW-0804">Transcription</keyword>
<feature type="compositionally biased region" description="Polar residues" evidence="6">
    <location>
        <begin position="681"/>
        <end position="697"/>
    </location>
</feature>
<reference evidence="8 9" key="1">
    <citation type="submission" date="2015-01" db="EMBL/GenBank/DDBJ databases">
        <title>The Genome Sequence of Cladophialophora immunda CBS83496.</title>
        <authorList>
            <consortium name="The Broad Institute Genomics Platform"/>
            <person name="Cuomo C."/>
            <person name="de Hoog S."/>
            <person name="Gorbushina A."/>
            <person name="Stielow B."/>
            <person name="Teixiera M."/>
            <person name="Abouelleil A."/>
            <person name="Chapman S.B."/>
            <person name="Priest M."/>
            <person name="Young S.K."/>
            <person name="Wortman J."/>
            <person name="Nusbaum C."/>
            <person name="Birren B."/>
        </authorList>
    </citation>
    <scope>NUCLEOTIDE SEQUENCE [LARGE SCALE GENOMIC DNA]</scope>
    <source>
        <strain evidence="8 9">CBS 83496</strain>
    </source>
</reference>
<dbReference type="SMART" id="SM00066">
    <property type="entry name" value="GAL4"/>
    <property type="match status" value="1"/>
</dbReference>
<dbReference type="InterPro" id="IPR036864">
    <property type="entry name" value="Zn2-C6_fun-type_DNA-bd_sf"/>
</dbReference>
<dbReference type="GO" id="GO:0006351">
    <property type="term" value="P:DNA-templated transcription"/>
    <property type="evidence" value="ECO:0007669"/>
    <property type="project" value="InterPro"/>
</dbReference>
<dbReference type="Proteomes" id="UP000054466">
    <property type="component" value="Unassembled WGS sequence"/>
</dbReference>
<dbReference type="VEuPathDB" id="FungiDB:PV07_08188"/>
<evidence type="ECO:0000256" key="6">
    <source>
        <dbReference type="SAM" id="MobiDB-lite"/>
    </source>
</evidence>
<feature type="domain" description="Zn(2)-C6 fungal-type" evidence="7">
    <location>
        <begin position="17"/>
        <end position="48"/>
    </location>
</feature>
<keyword evidence="5" id="KW-0539">Nucleus</keyword>
<evidence type="ECO:0000313" key="9">
    <source>
        <dbReference type="Proteomes" id="UP000054466"/>
    </source>
</evidence>
<dbReference type="Pfam" id="PF04082">
    <property type="entry name" value="Fungal_trans"/>
    <property type="match status" value="1"/>
</dbReference>
<protein>
    <recommendedName>
        <fullName evidence="7">Zn(2)-C6 fungal-type domain-containing protein</fullName>
    </recommendedName>
</protein>
<keyword evidence="2" id="KW-0805">Transcription regulation</keyword>
<sequence length="755" mass="84178">MSPNSFDARPRRGVRVSCDSCRRMKIRCDRQGSNNCSNCRARSMSCILTPVERQSTKVKRAQFLHSIESRIERMEALLSGFTETPSIVEEPRVPEPRDSPPSIEKDLSNLIISDSGEQKYVGPSDFSLFSPRGLAWIQRKTGTTRVTVMFEKLRRFGPMWPSYRIDQLSGGGRAAGCRLPIKEAAVQLVNNYFRTFNSIFPLFDQKSFWTLFHQQYSTEPPSKRSWFGALNIVLSIGCITATDSIWTSVRDCDPSYFSNVSSVSWKLFQNASSVLLDALFHANDLMAVQTVIGMAFVMQAVMNPEGAFSLLGVAARLANALGLHRWLEGFGLSRAELEQRQRVFWILYILEKDMSSRVGRPSAIDDDDIGFGFPTEQSHGSGDVNISGAASGNANFYPLYHMCILARMEGKVYKELYAYGARVKTASERLEAISRLDAELQEWKESFPLHLRPEHPIQCDSESRFPIVLLHFGYYHCLRAVHRVNAHHELWSSEADEFRNCGSDPASSGSDALSSDGVLNVRVHASYALCLAAARSILHLSVTYLQNLSDPRNTLIWISPYFPFSAFLTLFSFMLHSPLDPKVTADQALMEATLGCIKGMLHTLDRATMSFMVDVAGELLTIAKEHVENVRTHGSQGKDKNLAMQETPADGLFAGFAQNNPDANIDLTTISNIRSFVPASSGPQQDPTPRLVPTSNELPKGLDFPGSQSATDPLYSANDGFDPSLMSDLGQFSVQQSLMDDPFFFVEDAGWDWSY</sequence>
<dbReference type="GO" id="GO:0000981">
    <property type="term" value="F:DNA-binding transcription factor activity, RNA polymerase II-specific"/>
    <property type="evidence" value="ECO:0007669"/>
    <property type="project" value="InterPro"/>
</dbReference>
<dbReference type="CDD" id="cd12148">
    <property type="entry name" value="fungal_TF_MHR"/>
    <property type="match status" value="1"/>
</dbReference>
<keyword evidence="1" id="KW-0479">Metal-binding</keyword>
<dbReference type="GO" id="GO:0003677">
    <property type="term" value="F:DNA binding"/>
    <property type="evidence" value="ECO:0007669"/>
    <property type="project" value="UniProtKB-KW"/>
</dbReference>
<feature type="region of interest" description="Disordered" evidence="6">
    <location>
        <begin position="678"/>
        <end position="716"/>
    </location>
</feature>
<evidence type="ECO:0000313" key="8">
    <source>
        <dbReference type="EMBL" id="KIW28530.1"/>
    </source>
</evidence>
<dbReference type="SUPFAM" id="SSF57701">
    <property type="entry name" value="Zn2/Cys6 DNA-binding domain"/>
    <property type="match status" value="1"/>
</dbReference>
<evidence type="ECO:0000256" key="5">
    <source>
        <dbReference type="ARBA" id="ARBA00023242"/>
    </source>
</evidence>
<dbReference type="AlphaFoldDB" id="A0A0D2CE85"/>
<dbReference type="OrthoDB" id="2123952at2759"/>
<dbReference type="EMBL" id="KN847043">
    <property type="protein sequence ID" value="KIW28530.1"/>
    <property type="molecule type" value="Genomic_DNA"/>
</dbReference>
<dbReference type="InterPro" id="IPR050987">
    <property type="entry name" value="AtrR-like"/>
</dbReference>
<gene>
    <name evidence="8" type="ORF">PV07_08188</name>
</gene>
<dbReference type="InterPro" id="IPR007219">
    <property type="entry name" value="XnlR_reg_dom"/>
</dbReference>
<dbReference type="PROSITE" id="PS00463">
    <property type="entry name" value="ZN2_CY6_FUNGAL_1"/>
    <property type="match status" value="1"/>
</dbReference>
<accession>A0A0D2CE85</accession>
<dbReference type="PANTHER" id="PTHR46910:SF25">
    <property type="entry name" value="ABC-TRANSPORTER-REGULATING TRANSCRIPTION FACTOR"/>
    <property type="match status" value="1"/>
</dbReference>
<organism evidence="8 9">
    <name type="scientific">Cladophialophora immunda</name>
    <dbReference type="NCBI Taxonomy" id="569365"/>
    <lineage>
        <taxon>Eukaryota</taxon>
        <taxon>Fungi</taxon>
        <taxon>Dikarya</taxon>
        <taxon>Ascomycota</taxon>
        <taxon>Pezizomycotina</taxon>
        <taxon>Eurotiomycetes</taxon>
        <taxon>Chaetothyriomycetidae</taxon>
        <taxon>Chaetothyriales</taxon>
        <taxon>Herpotrichiellaceae</taxon>
        <taxon>Cladophialophora</taxon>
    </lineage>
</organism>
<dbReference type="GeneID" id="27347382"/>
<keyword evidence="9" id="KW-1185">Reference proteome</keyword>
<dbReference type="SMART" id="SM00906">
    <property type="entry name" value="Fungal_trans"/>
    <property type="match status" value="1"/>
</dbReference>
<dbReference type="Pfam" id="PF00172">
    <property type="entry name" value="Zn_clus"/>
    <property type="match status" value="1"/>
</dbReference>
<dbReference type="PROSITE" id="PS50048">
    <property type="entry name" value="ZN2_CY6_FUNGAL_2"/>
    <property type="match status" value="1"/>
</dbReference>
<dbReference type="PANTHER" id="PTHR46910">
    <property type="entry name" value="TRANSCRIPTION FACTOR PDR1"/>
    <property type="match status" value="1"/>
</dbReference>
<evidence type="ECO:0000256" key="1">
    <source>
        <dbReference type="ARBA" id="ARBA00022723"/>
    </source>
</evidence>
<dbReference type="Gene3D" id="4.10.240.10">
    <property type="entry name" value="Zn(2)-C6 fungal-type DNA-binding domain"/>
    <property type="match status" value="1"/>
</dbReference>
<dbReference type="GO" id="GO:0008270">
    <property type="term" value="F:zinc ion binding"/>
    <property type="evidence" value="ECO:0007669"/>
    <property type="project" value="InterPro"/>
</dbReference>
<evidence type="ECO:0000256" key="3">
    <source>
        <dbReference type="ARBA" id="ARBA00023125"/>
    </source>
</evidence>
<keyword evidence="3" id="KW-0238">DNA-binding</keyword>
<dbReference type="HOGENOM" id="CLU_011099_2_1_1"/>
<evidence type="ECO:0000256" key="2">
    <source>
        <dbReference type="ARBA" id="ARBA00023015"/>
    </source>
</evidence>